<dbReference type="Gene3D" id="1.10.260.40">
    <property type="entry name" value="lambda repressor-like DNA-binding domains"/>
    <property type="match status" value="1"/>
</dbReference>
<gene>
    <name evidence="3" type="ORF">IM697_15310</name>
</gene>
<organism evidence="3 4">
    <name type="scientific">Streptomyces ferrugineus</name>
    <dbReference type="NCBI Taxonomy" id="1413221"/>
    <lineage>
        <taxon>Bacteria</taxon>
        <taxon>Bacillati</taxon>
        <taxon>Actinomycetota</taxon>
        <taxon>Actinomycetes</taxon>
        <taxon>Kitasatosporales</taxon>
        <taxon>Streptomycetaceae</taxon>
        <taxon>Streptomyces</taxon>
    </lineage>
</organism>
<proteinExistence type="predicted"/>
<dbReference type="SUPFAM" id="SSF48452">
    <property type="entry name" value="TPR-like"/>
    <property type="match status" value="1"/>
</dbReference>
<accession>A0A7M2SZU3</accession>
<evidence type="ECO:0000313" key="4">
    <source>
        <dbReference type="Proteomes" id="UP000594205"/>
    </source>
</evidence>
<name>A0A7M2SZU3_9ACTN</name>
<dbReference type="SMART" id="SM00530">
    <property type="entry name" value="HTH_XRE"/>
    <property type="match status" value="1"/>
</dbReference>
<dbReference type="PROSITE" id="PS50943">
    <property type="entry name" value="HTH_CROC1"/>
    <property type="match status" value="1"/>
</dbReference>
<dbReference type="Proteomes" id="UP000594205">
    <property type="component" value="Chromosome"/>
</dbReference>
<sequence length="491" mass="51617">MPSVPVSELETGNSAACLARAAHAADADGIGRPGRPGASAQGGSQVLEQPPVFGAELRRLRIAAGLTLTQLASSVHYSKGQLSKIETGHKRPSPELARLCDAALDAHGTLAALVPARPPRDSAVQALDCDPVASGTAGAVPHVDSPRSPTPPSRRQVIAVGAAAVLSVGPGDEVTTAGARSASANRPAISPTAPGEPLLDTYRTLLAQYRRLGQMSPPSALLPVLAEQTRALRALAERTGSRSGRELLALAARFAEFTGWLAQEASDESAALRWTAHAVDLADASGDRDLASYALVRRALITYYRGEADDTIGLAEGALSDRLPPRIRGLAAQREAQGHALAGDHDACMRGLDRARELLTADPGSPPAAPVLGTTHLDDPVSMITGWCLVDLGRPRAASEILDRECARLPTDAWRTQVRYGVRRALAHARAGEIDHACRLTERLLPLAVNVSSATIATDLRRLSRTLSRHSRSRSYLAIAPRLTAALALTP</sequence>
<protein>
    <submittedName>
        <fullName evidence="3">Helix-turn-helix transcriptional regulator</fullName>
    </submittedName>
</protein>
<feature type="region of interest" description="Disordered" evidence="1">
    <location>
        <begin position="135"/>
        <end position="154"/>
    </location>
</feature>
<dbReference type="EMBL" id="CP063373">
    <property type="protein sequence ID" value="QOV41145.1"/>
    <property type="molecule type" value="Genomic_DNA"/>
</dbReference>
<feature type="region of interest" description="Disordered" evidence="1">
    <location>
        <begin position="172"/>
        <end position="196"/>
    </location>
</feature>
<dbReference type="InterPro" id="IPR011990">
    <property type="entry name" value="TPR-like_helical_dom_sf"/>
</dbReference>
<dbReference type="SUPFAM" id="SSF47413">
    <property type="entry name" value="lambda repressor-like DNA-binding domains"/>
    <property type="match status" value="1"/>
</dbReference>
<dbReference type="InterPro" id="IPR010982">
    <property type="entry name" value="Lambda_DNA-bd_dom_sf"/>
</dbReference>
<evidence type="ECO:0000256" key="1">
    <source>
        <dbReference type="SAM" id="MobiDB-lite"/>
    </source>
</evidence>
<keyword evidence="4" id="KW-1185">Reference proteome</keyword>
<evidence type="ECO:0000313" key="3">
    <source>
        <dbReference type="EMBL" id="QOV41145.1"/>
    </source>
</evidence>
<dbReference type="InterPro" id="IPR001387">
    <property type="entry name" value="Cro/C1-type_HTH"/>
</dbReference>
<dbReference type="KEGG" id="sfeu:IM697_15310"/>
<dbReference type="Pfam" id="PF13560">
    <property type="entry name" value="HTH_31"/>
    <property type="match status" value="1"/>
</dbReference>
<feature type="region of interest" description="Disordered" evidence="1">
    <location>
        <begin position="27"/>
        <end position="46"/>
    </location>
</feature>
<reference evidence="3 4" key="1">
    <citation type="submission" date="2020-10" db="EMBL/GenBank/DDBJ databases">
        <title>Streptomyces ferrugineus complate genome analysis.</title>
        <authorList>
            <person name="Anwar N."/>
        </authorList>
    </citation>
    <scope>NUCLEOTIDE SEQUENCE [LARGE SCALE GENOMIC DNA]</scope>
    <source>
        <strain evidence="3 4">CCTCC AA2014009</strain>
    </source>
</reference>
<feature type="domain" description="HTH cro/C1-type" evidence="2">
    <location>
        <begin position="57"/>
        <end position="113"/>
    </location>
</feature>
<evidence type="ECO:0000259" key="2">
    <source>
        <dbReference type="PROSITE" id="PS50943"/>
    </source>
</evidence>
<dbReference type="CDD" id="cd00093">
    <property type="entry name" value="HTH_XRE"/>
    <property type="match status" value="1"/>
</dbReference>
<dbReference type="AlphaFoldDB" id="A0A7M2SZU3"/>
<dbReference type="GO" id="GO:0003677">
    <property type="term" value="F:DNA binding"/>
    <property type="evidence" value="ECO:0007669"/>
    <property type="project" value="InterPro"/>
</dbReference>